<dbReference type="Proteomes" id="UP000285060">
    <property type="component" value="Unassembled WGS sequence"/>
</dbReference>
<dbReference type="SUPFAM" id="SSF50494">
    <property type="entry name" value="Trypsin-like serine proteases"/>
    <property type="match status" value="1"/>
</dbReference>
<dbReference type="InterPro" id="IPR009003">
    <property type="entry name" value="Peptidase_S1_PA"/>
</dbReference>
<evidence type="ECO:0000256" key="1">
    <source>
        <dbReference type="ARBA" id="ARBA00008764"/>
    </source>
</evidence>
<protein>
    <recommendedName>
        <fullName evidence="7">Serine protease</fullName>
        <ecNumber evidence="7">3.4.21.-</ecNumber>
    </recommendedName>
</protein>
<accession>A0A024UL03</accession>
<dbReference type="PRINTS" id="PR00839">
    <property type="entry name" value="V8PROTEASE"/>
</dbReference>
<dbReference type="RefSeq" id="XP_008864935.1">
    <property type="nucleotide sequence ID" value="XM_008866713.1"/>
</dbReference>
<sequence length="275" mass="28679">MFTALKTLTILALATSASAGGVVSVIGDAESICGADQAKPAIAYKDSDAAKYKVGLATARLGLDAGYCTGWLWGSEGHLMTNNHCIENAVDASTVIAEFGAECATVDDPDNKKQLGCKGVLVSKNSTFIITDVTLDFTLVKLNVLPGMSLAPYGYLQARDTDVQLDDPIYIAGHPNIYPRHISHLNDDGKLARITSTSVVGCSADNVAYNVDTQGGNSGSPILDQRDNKVVALHNCGGCKADGTGANTGNKMTKIIAFLRAKNLLPKDAVAGGLC</sequence>
<name>A0A024UL03_9STRA</name>
<evidence type="ECO:0000256" key="2">
    <source>
        <dbReference type="ARBA" id="ARBA00022670"/>
    </source>
</evidence>
<dbReference type="InterPro" id="IPR008256">
    <property type="entry name" value="Peptidase_S1B"/>
</dbReference>
<dbReference type="GeneID" id="20080043"/>
<evidence type="ECO:0000256" key="4">
    <source>
        <dbReference type="ARBA" id="ARBA00022801"/>
    </source>
</evidence>
<keyword evidence="10" id="KW-1185">Reference proteome</keyword>
<dbReference type="PANTHER" id="PTHR36234">
    <property type="entry name" value="LYSYL ENDOPEPTIDASE"/>
    <property type="match status" value="1"/>
</dbReference>
<evidence type="ECO:0000256" key="6">
    <source>
        <dbReference type="ARBA" id="ARBA00023026"/>
    </source>
</evidence>
<keyword evidence="5 7" id="KW-0720">Serine protease</keyword>
<feature type="signal peptide" evidence="7">
    <location>
        <begin position="1"/>
        <end position="19"/>
    </location>
</feature>
<reference evidence="9 10" key="2">
    <citation type="submission" date="2018-08" db="EMBL/GenBank/DDBJ databases">
        <title>Aphanomyces genome sequencing and annotation.</title>
        <authorList>
            <person name="Minardi D."/>
            <person name="Oidtmann B."/>
            <person name="Van Der Giezen M."/>
            <person name="Studholme D.J."/>
        </authorList>
    </citation>
    <scope>NUCLEOTIDE SEQUENCE [LARGE SCALE GENOMIC DNA]</scope>
    <source>
        <strain evidence="9 10">NJM0002</strain>
    </source>
</reference>
<dbReference type="GO" id="GO:0006508">
    <property type="term" value="P:proteolysis"/>
    <property type="evidence" value="ECO:0007669"/>
    <property type="project" value="UniProtKB-KW"/>
</dbReference>
<proteinExistence type="inferred from homology"/>
<evidence type="ECO:0000313" key="9">
    <source>
        <dbReference type="EMBL" id="RHY20468.1"/>
    </source>
</evidence>
<dbReference type="EMBL" id="KI913955">
    <property type="protein sequence ID" value="ETW06860.1"/>
    <property type="molecule type" value="Genomic_DNA"/>
</dbReference>
<evidence type="ECO:0000313" key="8">
    <source>
        <dbReference type="EMBL" id="ETW06860.1"/>
    </source>
</evidence>
<reference evidence="8" key="1">
    <citation type="submission" date="2013-12" db="EMBL/GenBank/DDBJ databases">
        <title>The Genome Sequence of Aphanomyces invadans NJM9701.</title>
        <authorList>
            <consortium name="The Broad Institute Genomics Platform"/>
            <person name="Russ C."/>
            <person name="Tyler B."/>
            <person name="van West P."/>
            <person name="Dieguez-Uribeondo J."/>
            <person name="Young S.K."/>
            <person name="Zeng Q."/>
            <person name="Gargeya S."/>
            <person name="Fitzgerald M."/>
            <person name="Abouelleil A."/>
            <person name="Alvarado L."/>
            <person name="Chapman S.B."/>
            <person name="Gainer-Dewar J."/>
            <person name="Goldberg J."/>
            <person name="Griggs A."/>
            <person name="Gujja S."/>
            <person name="Hansen M."/>
            <person name="Howarth C."/>
            <person name="Imamovic A."/>
            <person name="Ireland A."/>
            <person name="Larimer J."/>
            <person name="McCowan C."/>
            <person name="Murphy C."/>
            <person name="Pearson M."/>
            <person name="Poon T.W."/>
            <person name="Priest M."/>
            <person name="Roberts A."/>
            <person name="Saif S."/>
            <person name="Shea T."/>
            <person name="Sykes S."/>
            <person name="Wortman J."/>
            <person name="Nusbaum C."/>
            <person name="Birren B."/>
        </authorList>
    </citation>
    <scope>NUCLEOTIDE SEQUENCE [LARGE SCALE GENOMIC DNA]</scope>
    <source>
        <strain evidence="8">NJM9701</strain>
    </source>
</reference>
<gene>
    <name evidence="9" type="ORF">DYB32_010027</name>
    <name evidence="8" type="ORF">H310_02993</name>
</gene>
<dbReference type="OrthoDB" id="76759at2759"/>
<dbReference type="EMBL" id="QUSY01002634">
    <property type="protein sequence ID" value="RHY20468.1"/>
    <property type="molecule type" value="Genomic_DNA"/>
</dbReference>
<keyword evidence="2 7" id="KW-0645">Protease</keyword>
<dbReference type="GO" id="GO:0008236">
    <property type="term" value="F:serine-type peptidase activity"/>
    <property type="evidence" value="ECO:0007669"/>
    <property type="project" value="UniProtKB-KW"/>
</dbReference>
<keyword evidence="4 7" id="KW-0378">Hydrolase</keyword>
<dbReference type="VEuPathDB" id="FungiDB:H310_02993"/>
<dbReference type="Gene3D" id="2.40.10.10">
    <property type="entry name" value="Trypsin-like serine proteases"/>
    <property type="match status" value="2"/>
</dbReference>
<dbReference type="AlphaFoldDB" id="A0A024UL03"/>
<evidence type="ECO:0000256" key="5">
    <source>
        <dbReference type="ARBA" id="ARBA00022825"/>
    </source>
</evidence>
<dbReference type="InterPro" id="IPR043504">
    <property type="entry name" value="Peptidase_S1_PA_chymotrypsin"/>
</dbReference>
<keyword evidence="6" id="KW-0843">Virulence</keyword>
<keyword evidence="3 7" id="KW-0732">Signal</keyword>
<evidence type="ECO:0000256" key="7">
    <source>
        <dbReference type="RuleBase" id="RU004296"/>
    </source>
</evidence>
<comment type="similarity">
    <text evidence="1 7">Belongs to the peptidase S1B family.</text>
</comment>
<evidence type="ECO:0000313" key="10">
    <source>
        <dbReference type="Proteomes" id="UP000285060"/>
    </source>
</evidence>
<dbReference type="EC" id="3.4.21.-" evidence="7"/>
<organism evidence="8">
    <name type="scientific">Aphanomyces invadans</name>
    <dbReference type="NCBI Taxonomy" id="157072"/>
    <lineage>
        <taxon>Eukaryota</taxon>
        <taxon>Sar</taxon>
        <taxon>Stramenopiles</taxon>
        <taxon>Oomycota</taxon>
        <taxon>Saprolegniomycetes</taxon>
        <taxon>Saprolegniales</taxon>
        <taxon>Verrucalvaceae</taxon>
        <taxon>Aphanomyces</taxon>
    </lineage>
</organism>
<dbReference type="PANTHER" id="PTHR36234:SF5">
    <property type="entry name" value="LYSYL ENDOPEPTIDASE"/>
    <property type="match status" value="1"/>
</dbReference>
<feature type="chain" id="PRO_5039734015" description="Serine protease" evidence="7">
    <location>
        <begin position="20"/>
        <end position="275"/>
    </location>
</feature>
<dbReference type="Pfam" id="PF13365">
    <property type="entry name" value="Trypsin_2"/>
    <property type="match status" value="1"/>
</dbReference>
<evidence type="ECO:0000256" key="3">
    <source>
        <dbReference type="ARBA" id="ARBA00022729"/>
    </source>
</evidence>